<dbReference type="Proteomes" id="UP000886998">
    <property type="component" value="Unassembled WGS sequence"/>
</dbReference>
<dbReference type="OrthoDB" id="6455330at2759"/>
<sequence length="177" mass="20606">MVNQGYNSTIILDPLPILANDDPKDTLKGGLFACRRGVYHVAREEARHREEAGHYMPGDFAEAEDRATEPADSDPCYLRKCFMKTHGAYDLGEAELTAIRQVREVDPEWNPQEPRPLVVFSEWQLPYDTFGYSPDYYYQFRFRMTTRDDLYLDAVPMVWGPEKGKFLVMKARPKNRF</sequence>
<keyword evidence="3" id="KW-1185">Reference proteome</keyword>
<comment type="caution">
    <text evidence="1">The sequence shown here is derived from an EMBL/GenBank/DDBJ whole genome shotgun (WGS) entry which is preliminary data.</text>
</comment>
<dbReference type="EMBL" id="BMAV01010117">
    <property type="protein sequence ID" value="GFY54985.1"/>
    <property type="molecule type" value="Genomic_DNA"/>
</dbReference>
<dbReference type="EMBL" id="BMAV01024275">
    <property type="protein sequence ID" value="GFS31830.1"/>
    <property type="molecule type" value="Genomic_DNA"/>
</dbReference>
<reference evidence="1" key="1">
    <citation type="submission" date="2020-08" db="EMBL/GenBank/DDBJ databases">
        <title>Multicomponent nature underlies the extraordinary mechanical properties of spider dragline silk.</title>
        <authorList>
            <person name="Kono N."/>
            <person name="Nakamura H."/>
            <person name="Mori M."/>
            <person name="Yoshida Y."/>
            <person name="Ohtoshi R."/>
            <person name="Malay A.D."/>
            <person name="Moran D.A.P."/>
            <person name="Tomita M."/>
            <person name="Numata K."/>
            <person name="Arakawa K."/>
        </authorList>
    </citation>
    <scope>NUCLEOTIDE SEQUENCE</scope>
</reference>
<protein>
    <submittedName>
        <fullName evidence="1">Uncharacterized protein</fullName>
    </submittedName>
</protein>
<proteinExistence type="predicted"/>
<dbReference type="AlphaFoldDB" id="A0A8X6JHV1"/>
<evidence type="ECO:0000313" key="2">
    <source>
        <dbReference type="EMBL" id="GFY54985.1"/>
    </source>
</evidence>
<name>A0A8X6JHV1_9ARAC</name>
<evidence type="ECO:0000313" key="3">
    <source>
        <dbReference type="Proteomes" id="UP000886998"/>
    </source>
</evidence>
<gene>
    <name evidence="1" type="ORF">TNIN_158001</name>
    <name evidence="2" type="ORF">TNIN_416121</name>
</gene>
<evidence type="ECO:0000313" key="1">
    <source>
        <dbReference type="EMBL" id="GFS31830.1"/>
    </source>
</evidence>
<organism evidence="1 3">
    <name type="scientific">Trichonephila inaurata madagascariensis</name>
    <dbReference type="NCBI Taxonomy" id="2747483"/>
    <lineage>
        <taxon>Eukaryota</taxon>
        <taxon>Metazoa</taxon>
        <taxon>Ecdysozoa</taxon>
        <taxon>Arthropoda</taxon>
        <taxon>Chelicerata</taxon>
        <taxon>Arachnida</taxon>
        <taxon>Araneae</taxon>
        <taxon>Araneomorphae</taxon>
        <taxon>Entelegynae</taxon>
        <taxon>Araneoidea</taxon>
        <taxon>Nephilidae</taxon>
        <taxon>Trichonephila</taxon>
        <taxon>Trichonephila inaurata</taxon>
    </lineage>
</organism>
<accession>A0A8X6JHV1</accession>